<dbReference type="InterPro" id="IPR036770">
    <property type="entry name" value="Ankyrin_rpt-contain_sf"/>
</dbReference>
<name>A0A5A8D9Z8_CAFRO</name>
<keyword evidence="1" id="KW-0677">Repeat</keyword>
<dbReference type="InterPro" id="IPR002110">
    <property type="entry name" value="Ankyrin_rpt"/>
</dbReference>
<evidence type="ECO:0000313" key="5">
    <source>
        <dbReference type="Proteomes" id="UP000324907"/>
    </source>
</evidence>
<dbReference type="Pfam" id="PF12796">
    <property type="entry name" value="Ank_2"/>
    <property type="match status" value="1"/>
</dbReference>
<proteinExistence type="predicted"/>
<dbReference type="Proteomes" id="UP000324907">
    <property type="component" value="Unassembled WGS sequence"/>
</dbReference>
<dbReference type="SMART" id="SM00248">
    <property type="entry name" value="ANK"/>
    <property type="match status" value="2"/>
</dbReference>
<dbReference type="Gene3D" id="1.25.40.20">
    <property type="entry name" value="Ankyrin repeat-containing domain"/>
    <property type="match status" value="1"/>
</dbReference>
<dbReference type="EMBL" id="VLTL01000084">
    <property type="protein sequence ID" value="KAA0162206.1"/>
    <property type="molecule type" value="Genomic_DNA"/>
</dbReference>
<dbReference type="SUPFAM" id="SSF48403">
    <property type="entry name" value="Ankyrin repeat"/>
    <property type="match status" value="1"/>
</dbReference>
<gene>
    <name evidence="4" type="ORF">FNF28_04810</name>
</gene>
<protein>
    <submittedName>
        <fullName evidence="4">Uncharacterized protein</fullName>
    </submittedName>
</protein>
<organism evidence="4 5">
    <name type="scientific">Cafeteria roenbergensis</name>
    <name type="common">Marine flagellate</name>
    <dbReference type="NCBI Taxonomy" id="33653"/>
    <lineage>
        <taxon>Eukaryota</taxon>
        <taxon>Sar</taxon>
        <taxon>Stramenopiles</taxon>
        <taxon>Bigyra</taxon>
        <taxon>Opalozoa</taxon>
        <taxon>Bicosoecida</taxon>
        <taxon>Cafeteriaceae</taxon>
        <taxon>Cafeteria</taxon>
    </lineage>
</organism>
<dbReference type="PANTHER" id="PTHR24171">
    <property type="entry name" value="ANKYRIN REPEAT DOMAIN-CONTAINING PROTEIN 39-RELATED"/>
    <property type="match status" value="1"/>
</dbReference>
<evidence type="ECO:0000256" key="2">
    <source>
        <dbReference type="ARBA" id="ARBA00023043"/>
    </source>
</evidence>
<evidence type="ECO:0000313" key="4">
    <source>
        <dbReference type="EMBL" id="KAA0162206.1"/>
    </source>
</evidence>
<dbReference type="PROSITE" id="PS50297">
    <property type="entry name" value="ANK_REP_REGION"/>
    <property type="match status" value="2"/>
</dbReference>
<dbReference type="AlphaFoldDB" id="A0A5A8D9Z8"/>
<evidence type="ECO:0000256" key="1">
    <source>
        <dbReference type="ARBA" id="ARBA00022737"/>
    </source>
</evidence>
<dbReference type="PANTHER" id="PTHR24171:SF9">
    <property type="entry name" value="ANKYRIN REPEAT DOMAIN-CONTAINING PROTEIN 39"/>
    <property type="match status" value="1"/>
</dbReference>
<reference evidence="4 5" key="1">
    <citation type="submission" date="2019-07" db="EMBL/GenBank/DDBJ databases">
        <title>Genomes of Cafeteria roenbergensis.</title>
        <authorList>
            <person name="Fischer M.G."/>
            <person name="Hackl T."/>
            <person name="Roman M."/>
        </authorList>
    </citation>
    <scope>NUCLEOTIDE SEQUENCE [LARGE SCALE GENOMIC DNA]</scope>
    <source>
        <strain evidence="4 5">RCC970-E3</strain>
    </source>
</reference>
<dbReference type="PROSITE" id="PS50088">
    <property type="entry name" value="ANK_REPEAT"/>
    <property type="match status" value="2"/>
</dbReference>
<accession>A0A5A8D9Z8</accession>
<comment type="caution">
    <text evidence="4">The sequence shown here is derived from an EMBL/GenBank/DDBJ whole genome shotgun (WGS) entry which is preliminary data.</text>
</comment>
<sequence length="147" mass="15879">MAAAAMSEGEAGKALWNAAKAGNVEEATRLLEAGAPVSWADQRFRWSPFAIAALSERLPLMRLLLEHGADLEAKDQSGQTALIMSAANGKADVMALLLEHGADLEAKDQDGRGVASVCWGARCRELLGGAERLQRWHRRRSLVVWCA</sequence>
<evidence type="ECO:0000256" key="3">
    <source>
        <dbReference type="PROSITE-ProRule" id="PRU00023"/>
    </source>
</evidence>
<keyword evidence="2 3" id="KW-0040">ANK repeat</keyword>
<feature type="repeat" description="ANK" evidence="3">
    <location>
        <begin position="44"/>
        <end position="76"/>
    </location>
</feature>
<feature type="repeat" description="ANK" evidence="3">
    <location>
        <begin position="77"/>
        <end position="109"/>
    </location>
</feature>